<comment type="caution">
    <text evidence="3">The sequence shown here is derived from an EMBL/GenBank/DDBJ whole genome shotgun (WGS) entry which is preliminary data.</text>
</comment>
<comment type="similarity">
    <text evidence="1">Belongs to the F420H(2)-dependent quinone reductase family.</text>
</comment>
<name>A0ABQ3UGI8_9CHLR</name>
<sequence length="142" mass="16130">MAFSHFVVTLVDRTMTWVYEKSDGRLGSRLGKMGMLVLHTTGRKSGEKRSHTLQYMPDGANYVIVASNNGQDRHPGWYHNVLSNPHVRIQIGRRRQAALATVAGPEEYAQLWPRLIAQNPSWEAYARRTTRKIPVVILHPLA</sequence>
<proteinExistence type="inferred from homology"/>
<evidence type="ECO:0000256" key="1">
    <source>
        <dbReference type="ARBA" id="ARBA00008710"/>
    </source>
</evidence>
<gene>
    <name evidence="3" type="primary">ddn</name>
    <name evidence="3" type="ORF">KSB_02000</name>
</gene>
<evidence type="ECO:0000256" key="2">
    <source>
        <dbReference type="ARBA" id="ARBA00049106"/>
    </source>
</evidence>
<evidence type="ECO:0000313" key="3">
    <source>
        <dbReference type="EMBL" id="GHO51725.1"/>
    </source>
</evidence>
<evidence type="ECO:0000313" key="4">
    <source>
        <dbReference type="Proteomes" id="UP000654345"/>
    </source>
</evidence>
<dbReference type="EMBL" id="BNJG01000001">
    <property type="protein sequence ID" value="GHO51725.1"/>
    <property type="molecule type" value="Genomic_DNA"/>
</dbReference>
<dbReference type="NCBIfam" id="TIGR00026">
    <property type="entry name" value="hi_GC_TIGR00026"/>
    <property type="match status" value="1"/>
</dbReference>
<organism evidence="3 4">
    <name type="scientific">Ktedonobacter robiniae</name>
    <dbReference type="NCBI Taxonomy" id="2778365"/>
    <lineage>
        <taxon>Bacteria</taxon>
        <taxon>Bacillati</taxon>
        <taxon>Chloroflexota</taxon>
        <taxon>Ktedonobacteria</taxon>
        <taxon>Ktedonobacterales</taxon>
        <taxon>Ktedonobacteraceae</taxon>
        <taxon>Ktedonobacter</taxon>
    </lineage>
</organism>
<reference evidence="3 4" key="1">
    <citation type="journal article" date="2021" name="Int. J. Syst. Evol. Microbiol.">
        <title>Reticulibacter mediterranei gen. nov., sp. nov., within the new family Reticulibacteraceae fam. nov., and Ktedonospora formicarum gen. nov., sp. nov., Ktedonobacter robiniae sp. nov., Dictyobacter formicarum sp. nov. and Dictyobacter arantiisoli sp. nov., belonging to the class Ktedonobacteria.</title>
        <authorList>
            <person name="Yabe S."/>
            <person name="Zheng Y."/>
            <person name="Wang C.M."/>
            <person name="Sakai Y."/>
            <person name="Abe K."/>
            <person name="Yokota A."/>
            <person name="Donadio S."/>
            <person name="Cavaletti L."/>
            <person name="Monciardini P."/>
        </authorList>
    </citation>
    <scope>NUCLEOTIDE SEQUENCE [LARGE SCALE GENOMIC DNA]</scope>
    <source>
        <strain evidence="3 4">SOSP1-30</strain>
    </source>
</reference>
<dbReference type="Pfam" id="PF04075">
    <property type="entry name" value="F420H2_quin_red"/>
    <property type="match status" value="1"/>
</dbReference>
<comment type="catalytic activity">
    <reaction evidence="2">
        <text>oxidized coenzyme F420-(gamma-L-Glu)(n) + a quinol + H(+) = reduced coenzyme F420-(gamma-L-Glu)(n) + a quinone</text>
        <dbReference type="Rhea" id="RHEA:39663"/>
        <dbReference type="Rhea" id="RHEA-COMP:12939"/>
        <dbReference type="Rhea" id="RHEA-COMP:14378"/>
        <dbReference type="ChEBI" id="CHEBI:15378"/>
        <dbReference type="ChEBI" id="CHEBI:24646"/>
        <dbReference type="ChEBI" id="CHEBI:132124"/>
        <dbReference type="ChEBI" id="CHEBI:133980"/>
        <dbReference type="ChEBI" id="CHEBI:139511"/>
    </reaction>
</comment>
<dbReference type="PANTHER" id="PTHR39428">
    <property type="entry name" value="F420H(2)-DEPENDENT QUINONE REDUCTASE RV1261C"/>
    <property type="match status" value="1"/>
</dbReference>
<accession>A0ABQ3UGI8</accession>
<protein>
    <submittedName>
        <fullName evidence="3">Deazaflavin-dependent nitroreductase</fullName>
    </submittedName>
</protein>
<keyword evidence="4" id="KW-1185">Reference proteome</keyword>
<dbReference type="Gene3D" id="2.30.110.10">
    <property type="entry name" value="Electron Transport, Fmn-binding Protein, Chain A"/>
    <property type="match status" value="1"/>
</dbReference>
<dbReference type="RefSeq" id="WP_201368704.1">
    <property type="nucleotide sequence ID" value="NZ_BNJG01000001.1"/>
</dbReference>
<dbReference type="Proteomes" id="UP000654345">
    <property type="component" value="Unassembled WGS sequence"/>
</dbReference>
<dbReference type="InterPro" id="IPR012349">
    <property type="entry name" value="Split_barrel_FMN-bd"/>
</dbReference>
<dbReference type="PANTHER" id="PTHR39428:SF3">
    <property type="entry name" value="DEAZAFLAVIN-DEPENDENT NITROREDUCTASE"/>
    <property type="match status" value="1"/>
</dbReference>
<dbReference type="InterPro" id="IPR004378">
    <property type="entry name" value="F420H2_quin_Rdtase"/>
</dbReference>